<keyword evidence="15" id="KW-0732">Signal</keyword>
<keyword evidence="10 18" id="KW-0675">Receptor</keyword>
<comment type="similarity">
    <text evidence="1">Belongs to the ligand-gated ion channel (TC 1.A.9) family. Acetylcholine receptor (TC 1.A.9.1) subfamily.</text>
</comment>
<evidence type="ECO:0000256" key="5">
    <source>
        <dbReference type="ARBA" id="ARBA00022989"/>
    </source>
</evidence>
<dbReference type="InterPro" id="IPR002394">
    <property type="entry name" value="Nicotinic_acetylcholine_rcpt"/>
</dbReference>
<feature type="domain" description="Neurotransmitter-gated ion-channel ligand-binding" evidence="16">
    <location>
        <begin position="33"/>
        <end position="239"/>
    </location>
</feature>
<protein>
    <submittedName>
        <fullName evidence="18">Acetylcholine receptor subunit beta-like 1</fullName>
    </submittedName>
</protein>
<sequence length="559" mass="65836">MWMSFKIVLVCLINWLLLFDYAHKSMVKCSGDEERLIKKLFKGYNKLIRPVRNATDAIEITMDLVLLQLINVYEKEQIMKTNVWLNLRWRDFQLEWSTKDHKVGSFRVHNERVWTPDIVLFNNADGNYEASFKPNVVVYGDVDDNSTNILWIPPAIYKSSCTIDVKYFPFDEQVCEMRFGSWTFDAQQVIIKREKPMVNLEDYLPSGTWDIISVPVEEAHSKDTNRMELVYHFRIRRKTLFYTVNLIIPTVLISFLSIFVFYLPTDEGEKMTLCISILLALVVFLLLVSKILPPTSMVIPLISKYLIFTLMMNIVTILNTVIIINWNYRTPRTHNMPKWVRSVFIEFFPKILFMKRPNLHNEAQITRLKPHNLAEYGSFSLDEKFGAKNPFTSSDQIKTSPRPKQQQHVHLDKVYLEKKKSNKNRFVLQTSSENESLVNKVGAFQRAAKDRNQFRERQNFDFDATTSDDERPIEFTPDILDAADKITYITNHIKSENDYEEIRDDWKYVALVIDRLQLYIFFLVNLIGTAVILFDAPYIFQFVDQQKILKELIENNKFK</sequence>
<evidence type="ECO:0000259" key="17">
    <source>
        <dbReference type="Pfam" id="PF02932"/>
    </source>
</evidence>
<evidence type="ECO:0000256" key="8">
    <source>
        <dbReference type="ARBA" id="ARBA00023136"/>
    </source>
</evidence>
<keyword evidence="9" id="KW-1015">Disulfide bond</keyword>
<dbReference type="InterPro" id="IPR038050">
    <property type="entry name" value="Neuro_actylchol_rec"/>
</dbReference>
<dbReference type="InterPro" id="IPR006201">
    <property type="entry name" value="Neur_channel"/>
</dbReference>
<feature type="signal peptide" evidence="15">
    <location>
        <begin position="1"/>
        <end position="24"/>
    </location>
</feature>
<feature type="domain" description="Neurotransmitter-gated ion-channel transmembrane" evidence="17">
    <location>
        <begin position="246"/>
        <end position="532"/>
    </location>
</feature>
<keyword evidence="13 15" id="KW-0407">Ion channel</keyword>
<comment type="caution">
    <text evidence="18">The sequence shown here is derived from an EMBL/GenBank/DDBJ whole genome shotgun (WGS) entry which is preliminary data.</text>
</comment>
<evidence type="ECO:0000256" key="7">
    <source>
        <dbReference type="ARBA" id="ARBA00023065"/>
    </source>
</evidence>
<dbReference type="NCBIfam" id="TIGR00860">
    <property type="entry name" value="LIC"/>
    <property type="match status" value="1"/>
</dbReference>
<dbReference type="SUPFAM" id="SSF90112">
    <property type="entry name" value="Neurotransmitter-gated ion-channel transmembrane pore"/>
    <property type="match status" value="1"/>
</dbReference>
<dbReference type="STRING" id="10195.A0A3M7QXJ5"/>
<dbReference type="PRINTS" id="PR00252">
    <property type="entry name" value="NRIONCHANNEL"/>
</dbReference>
<evidence type="ECO:0000256" key="9">
    <source>
        <dbReference type="ARBA" id="ARBA00023157"/>
    </source>
</evidence>
<dbReference type="InterPro" id="IPR006029">
    <property type="entry name" value="Neurotrans-gated_channel_TM"/>
</dbReference>
<feature type="transmembrane region" description="Helical" evidence="15">
    <location>
        <begin position="240"/>
        <end position="261"/>
    </location>
</feature>
<dbReference type="InterPro" id="IPR036734">
    <property type="entry name" value="Neur_chan_lig-bd_sf"/>
</dbReference>
<dbReference type="InterPro" id="IPR018000">
    <property type="entry name" value="Neurotransmitter_ion_chnl_CS"/>
</dbReference>
<evidence type="ECO:0000256" key="1">
    <source>
        <dbReference type="ARBA" id="ARBA00009237"/>
    </source>
</evidence>
<evidence type="ECO:0000256" key="12">
    <source>
        <dbReference type="ARBA" id="ARBA00023286"/>
    </source>
</evidence>
<evidence type="ECO:0000256" key="4">
    <source>
        <dbReference type="ARBA" id="ARBA00022692"/>
    </source>
</evidence>
<keyword evidence="4 15" id="KW-0812">Transmembrane</keyword>
<accession>A0A3M7QXJ5</accession>
<keyword evidence="5 15" id="KW-1133">Transmembrane helix</keyword>
<evidence type="ECO:0000259" key="16">
    <source>
        <dbReference type="Pfam" id="PF02931"/>
    </source>
</evidence>
<dbReference type="AlphaFoldDB" id="A0A3M7QXJ5"/>
<dbReference type="InterPro" id="IPR006202">
    <property type="entry name" value="Neur_chan_lig-bd"/>
</dbReference>
<keyword evidence="7 15" id="KW-0406">Ion transport</keyword>
<comment type="subcellular location">
    <subcellularLocation>
        <location evidence="14">Synaptic cell membrane</location>
        <topology evidence="14">Multi-pass membrane protein</topology>
    </subcellularLocation>
</comment>
<dbReference type="GO" id="GO:0045211">
    <property type="term" value="C:postsynaptic membrane"/>
    <property type="evidence" value="ECO:0007669"/>
    <property type="project" value="InterPro"/>
</dbReference>
<dbReference type="CDD" id="cd19064">
    <property type="entry name" value="LGIC_TM_nAChR"/>
    <property type="match status" value="1"/>
</dbReference>
<feature type="chain" id="PRO_5022262488" evidence="15">
    <location>
        <begin position="25"/>
        <end position="559"/>
    </location>
</feature>
<dbReference type="FunFam" id="1.20.58.390:FF:000038">
    <property type="entry name" value="Acetylcholine receptor subunit beta-like 1"/>
    <property type="match status" value="1"/>
</dbReference>
<dbReference type="GO" id="GO:0004888">
    <property type="term" value="F:transmembrane signaling receptor activity"/>
    <property type="evidence" value="ECO:0007669"/>
    <property type="project" value="InterPro"/>
</dbReference>
<keyword evidence="11" id="KW-0325">Glycoprotein</keyword>
<dbReference type="FunFam" id="2.70.170.10:FF:000016">
    <property type="entry name" value="Nicotinic acetylcholine receptor subunit"/>
    <property type="match status" value="1"/>
</dbReference>
<keyword evidence="12" id="KW-1071">Ligand-gated ion channel</keyword>
<name>A0A3M7QXJ5_BRAPC</name>
<evidence type="ECO:0000256" key="10">
    <source>
        <dbReference type="ARBA" id="ARBA00023170"/>
    </source>
</evidence>
<dbReference type="GO" id="GO:0022848">
    <property type="term" value="F:acetylcholine-gated monoatomic cation-selective channel activity"/>
    <property type="evidence" value="ECO:0007669"/>
    <property type="project" value="InterPro"/>
</dbReference>
<feature type="transmembrane region" description="Helical" evidence="15">
    <location>
        <begin position="305"/>
        <end position="328"/>
    </location>
</feature>
<dbReference type="PROSITE" id="PS00236">
    <property type="entry name" value="NEUROTR_ION_CHANNEL"/>
    <property type="match status" value="1"/>
</dbReference>
<dbReference type="OrthoDB" id="5975154at2759"/>
<keyword evidence="19" id="KW-1185">Reference proteome</keyword>
<organism evidence="18 19">
    <name type="scientific">Brachionus plicatilis</name>
    <name type="common">Marine rotifer</name>
    <name type="synonym">Brachionus muelleri</name>
    <dbReference type="NCBI Taxonomy" id="10195"/>
    <lineage>
        <taxon>Eukaryota</taxon>
        <taxon>Metazoa</taxon>
        <taxon>Spiralia</taxon>
        <taxon>Gnathifera</taxon>
        <taxon>Rotifera</taxon>
        <taxon>Eurotatoria</taxon>
        <taxon>Monogononta</taxon>
        <taxon>Pseudotrocha</taxon>
        <taxon>Ploima</taxon>
        <taxon>Brachionidae</taxon>
        <taxon>Brachionus</taxon>
    </lineage>
</organism>
<keyword evidence="2 15" id="KW-0813">Transport</keyword>
<gene>
    <name evidence="18" type="ORF">BpHYR1_029657</name>
</gene>
<evidence type="ECO:0000256" key="11">
    <source>
        <dbReference type="ARBA" id="ARBA00023180"/>
    </source>
</evidence>
<dbReference type="Gene3D" id="1.20.58.390">
    <property type="entry name" value="Neurotransmitter-gated ion-channel transmembrane domain"/>
    <property type="match status" value="2"/>
</dbReference>
<evidence type="ECO:0000256" key="6">
    <source>
        <dbReference type="ARBA" id="ARBA00023018"/>
    </source>
</evidence>
<evidence type="ECO:0000313" key="18">
    <source>
        <dbReference type="EMBL" id="RNA15939.1"/>
    </source>
</evidence>
<evidence type="ECO:0000313" key="19">
    <source>
        <dbReference type="Proteomes" id="UP000276133"/>
    </source>
</evidence>
<reference evidence="18 19" key="1">
    <citation type="journal article" date="2018" name="Sci. Rep.">
        <title>Genomic signatures of local adaptation to the degree of environmental predictability in rotifers.</title>
        <authorList>
            <person name="Franch-Gras L."/>
            <person name="Hahn C."/>
            <person name="Garcia-Roger E.M."/>
            <person name="Carmona M.J."/>
            <person name="Serra M."/>
            <person name="Gomez A."/>
        </authorList>
    </citation>
    <scope>NUCLEOTIDE SEQUENCE [LARGE SCALE GENOMIC DNA]</scope>
    <source>
        <strain evidence="18">HYR1</strain>
    </source>
</reference>
<proteinExistence type="inferred from homology"/>
<dbReference type="Proteomes" id="UP000276133">
    <property type="component" value="Unassembled WGS sequence"/>
</dbReference>
<dbReference type="Gene3D" id="2.70.170.10">
    <property type="entry name" value="Neurotransmitter-gated ion-channel ligand-binding domain"/>
    <property type="match status" value="1"/>
</dbReference>
<dbReference type="InterPro" id="IPR036719">
    <property type="entry name" value="Neuro-gated_channel_TM_sf"/>
</dbReference>
<keyword evidence="8 15" id="KW-0472">Membrane</keyword>
<evidence type="ECO:0000256" key="15">
    <source>
        <dbReference type="RuleBase" id="RU000687"/>
    </source>
</evidence>
<keyword evidence="3" id="KW-1003">Cell membrane</keyword>
<dbReference type="EMBL" id="REGN01004839">
    <property type="protein sequence ID" value="RNA15939.1"/>
    <property type="molecule type" value="Genomic_DNA"/>
</dbReference>
<evidence type="ECO:0000256" key="14">
    <source>
        <dbReference type="ARBA" id="ARBA00034099"/>
    </source>
</evidence>
<feature type="transmembrane region" description="Helical" evidence="15">
    <location>
        <begin position="518"/>
        <end position="540"/>
    </location>
</feature>
<dbReference type="SUPFAM" id="SSF63712">
    <property type="entry name" value="Nicotinic receptor ligand binding domain-like"/>
    <property type="match status" value="1"/>
</dbReference>
<evidence type="ECO:0000256" key="3">
    <source>
        <dbReference type="ARBA" id="ARBA00022475"/>
    </source>
</evidence>
<feature type="transmembrane region" description="Helical" evidence="15">
    <location>
        <begin position="273"/>
        <end position="293"/>
    </location>
</feature>
<evidence type="ECO:0000256" key="13">
    <source>
        <dbReference type="ARBA" id="ARBA00023303"/>
    </source>
</evidence>
<dbReference type="PRINTS" id="PR00254">
    <property type="entry name" value="NICOTINICR"/>
</dbReference>
<dbReference type="Pfam" id="PF02932">
    <property type="entry name" value="Neur_chan_memb"/>
    <property type="match status" value="1"/>
</dbReference>
<dbReference type="Pfam" id="PF02931">
    <property type="entry name" value="Neur_chan_LBD"/>
    <property type="match status" value="1"/>
</dbReference>
<dbReference type="PANTHER" id="PTHR18945">
    <property type="entry name" value="NEUROTRANSMITTER GATED ION CHANNEL"/>
    <property type="match status" value="1"/>
</dbReference>
<evidence type="ECO:0000256" key="2">
    <source>
        <dbReference type="ARBA" id="ARBA00022448"/>
    </source>
</evidence>
<keyword evidence="6" id="KW-0770">Synapse</keyword>